<keyword evidence="4" id="KW-1133">Transmembrane helix</keyword>
<dbReference type="PANTHER" id="PTHR39767">
    <property type="entry name" value="CALCIUM/CALMODULIN-BINDING MEMBRANE PROTEIN PCM4-RELATED"/>
    <property type="match status" value="1"/>
</dbReference>
<evidence type="ECO:0000256" key="2">
    <source>
        <dbReference type="ARBA" id="ARBA00022737"/>
    </source>
</evidence>
<dbReference type="InterPro" id="IPR011936">
    <property type="entry name" value="Myxo_disulph_rpt"/>
</dbReference>
<keyword evidence="2" id="KW-0677">Repeat</keyword>
<reference evidence="5" key="1">
    <citation type="submission" date="2021-01" db="EMBL/GenBank/DDBJ databases">
        <authorList>
            <consortium name="Genoscope - CEA"/>
            <person name="William W."/>
        </authorList>
    </citation>
    <scope>NUCLEOTIDE SEQUENCE</scope>
</reference>
<dbReference type="AlphaFoldDB" id="A0A8S1W6S7"/>
<comment type="caution">
    <text evidence="5">The sequence shown here is derived from an EMBL/GenBank/DDBJ whole genome shotgun (WGS) entry which is preliminary data.</text>
</comment>
<dbReference type="Pfam" id="PF13948">
    <property type="entry name" value="DUF4215"/>
    <property type="match status" value="2"/>
</dbReference>
<feature type="transmembrane region" description="Helical" evidence="4">
    <location>
        <begin position="230"/>
        <end position="251"/>
    </location>
</feature>
<sequence length="415" mass="48025">MAKIIILLIKDIKRNQCLCQSGYYYDEINLPCLPICGDQIIFDEEDCDDGNNDPFDGLYQCQIQYQDECQVCFKGKCYQFKDNYQLIEAIYSCIQICNDLVIIKNDQCDDSNDNKFDGCHFCQFQYCYNFIHIVVQEIFINVMKQHALYLTGTKCEFTCVDRIVIKGQNKVISFFDLYNFENKIVQNINVLNARKDLIPIMKYTMYQNFCENLILQNDQLKIRQYIIDKFVMIASLSAIIIVNCVIMANVLNVNNGFEQDCGDRLFVVTEVCGSLFSSINYNFFNFNYHFGYSCLICNKGICEVCQMGYLLDNQAYLIIVEPDLCDEENLIPDDGFHKCTYSCEFGCIKCQSGQCLEISLPIEDNNNDQTTSDCIPDCDLCGNENQCLACNEYFRIINNLCAPMIGNYDRGFRRI</sequence>
<evidence type="ECO:0000256" key="1">
    <source>
        <dbReference type="ARBA" id="ARBA00022729"/>
    </source>
</evidence>
<proteinExistence type="predicted"/>
<accession>A0A8S1W6S7</accession>
<evidence type="ECO:0000313" key="6">
    <source>
        <dbReference type="Proteomes" id="UP000689195"/>
    </source>
</evidence>
<dbReference type="PANTHER" id="PTHR39767:SF2">
    <property type="entry name" value="CHROMOSOME UNDETERMINED SCAFFOLD_1, WHOLE GENOME SHOTGUN SEQUENCE"/>
    <property type="match status" value="1"/>
</dbReference>
<protein>
    <submittedName>
        <fullName evidence="5">Uncharacterized protein</fullName>
    </submittedName>
</protein>
<evidence type="ECO:0000313" key="5">
    <source>
        <dbReference type="EMBL" id="CAD8181616.1"/>
    </source>
</evidence>
<evidence type="ECO:0000256" key="4">
    <source>
        <dbReference type="SAM" id="Phobius"/>
    </source>
</evidence>
<keyword evidence="3" id="KW-1015">Disulfide bond</keyword>
<keyword evidence="4" id="KW-0472">Membrane</keyword>
<name>A0A8S1W6S7_9CILI</name>
<keyword evidence="6" id="KW-1185">Reference proteome</keyword>
<dbReference type="OrthoDB" id="10045365at2759"/>
<dbReference type="EMBL" id="CAJJDO010000076">
    <property type="protein sequence ID" value="CAD8181616.1"/>
    <property type="molecule type" value="Genomic_DNA"/>
</dbReference>
<evidence type="ECO:0000256" key="3">
    <source>
        <dbReference type="ARBA" id="ARBA00023157"/>
    </source>
</evidence>
<gene>
    <name evidence="5" type="ORF">PPENT_87.1.T0760234</name>
</gene>
<keyword evidence="1" id="KW-0732">Signal</keyword>
<organism evidence="5 6">
    <name type="scientific">Paramecium pentaurelia</name>
    <dbReference type="NCBI Taxonomy" id="43138"/>
    <lineage>
        <taxon>Eukaryota</taxon>
        <taxon>Sar</taxon>
        <taxon>Alveolata</taxon>
        <taxon>Ciliophora</taxon>
        <taxon>Intramacronucleata</taxon>
        <taxon>Oligohymenophorea</taxon>
        <taxon>Peniculida</taxon>
        <taxon>Parameciidae</taxon>
        <taxon>Paramecium</taxon>
    </lineage>
</organism>
<keyword evidence="4" id="KW-0812">Transmembrane</keyword>
<dbReference type="Proteomes" id="UP000689195">
    <property type="component" value="Unassembled WGS sequence"/>
</dbReference>